<evidence type="ECO:0000256" key="1">
    <source>
        <dbReference type="ARBA" id="ARBA00022884"/>
    </source>
</evidence>
<dbReference type="EMBL" id="AVOT02027403">
    <property type="protein sequence ID" value="MBW0519447.1"/>
    <property type="molecule type" value="Genomic_DNA"/>
</dbReference>
<organism evidence="4 5">
    <name type="scientific">Austropuccinia psidii MF-1</name>
    <dbReference type="NCBI Taxonomy" id="1389203"/>
    <lineage>
        <taxon>Eukaryota</taxon>
        <taxon>Fungi</taxon>
        <taxon>Dikarya</taxon>
        <taxon>Basidiomycota</taxon>
        <taxon>Pucciniomycotina</taxon>
        <taxon>Pucciniomycetes</taxon>
        <taxon>Pucciniales</taxon>
        <taxon>Sphaerophragmiaceae</taxon>
        <taxon>Austropuccinia</taxon>
    </lineage>
</organism>
<evidence type="ECO:0000259" key="3">
    <source>
        <dbReference type="PROSITE" id="PS50994"/>
    </source>
</evidence>
<protein>
    <recommendedName>
        <fullName evidence="3">Integrase catalytic domain-containing protein</fullName>
    </recommendedName>
</protein>
<name>A0A9Q3HX60_9BASI</name>
<comment type="caution">
    <text evidence="4">The sequence shown here is derived from an EMBL/GenBank/DDBJ whole genome shotgun (WGS) entry which is preliminary data.</text>
</comment>
<evidence type="ECO:0000256" key="2">
    <source>
        <dbReference type="SAM" id="MobiDB-lite"/>
    </source>
</evidence>
<dbReference type="SUPFAM" id="SSF53098">
    <property type="entry name" value="Ribonuclease H-like"/>
    <property type="match status" value="1"/>
</dbReference>
<dbReference type="InterPro" id="IPR001584">
    <property type="entry name" value="Integrase_cat-core"/>
</dbReference>
<dbReference type="GO" id="GO:0015074">
    <property type="term" value="P:DNA integration"/>
    <property type="evidence" value="ECO:0007669"/>
    <property type="project" value="InterPro"/>
</dbReference>
<gene>
    <name evidence="4" type="ORF">O181_059162</name>
</gene>
<dbReference type="InterPro" id="IPR036397">
    <property type="entry name" value="RNaseH_sf"/>
</dbReference>
<dbReference type="InterPro" id="IPR012337">
    <property type="entry name" value="RNaseH-like_sf"/>
</dbReference>
<reference evidence="4" key="1">
    <citation type="submission" date="2021-03" db="EMBL/GenBank/DDBJ databases">
        <title>Draft genome sequence of rust myrtle Austropuccinia psidii MF-1, a brazilian biotype.</title>
        <authorList>
            <person name="Quecine M.C."/>
            <person name="Pachon D.M.R."/>
            <person name="Bonatelli M.L."/>
            <person name="Correr F.H."/>
            <person name="Franceschini L.M."/>
            <person name="Leite T.F."/>
            <person name="Margarido G.R.A."/>
            <person name="Almeida C.A."/>
            <person name="Ferrarezi J.A."/>
            <person name="Labate C.A."/>
        </authorList>
    </citation>
    <scope>NUCLEOTIDE SEQUENCE</scope>
    <source>
        <strain evidence="4">MF-1</strain>
    </source>
</reference>
<dbReference type="Proteomes" id="UP000765509">
    <property type="component" value="Unassembled WGS sequence"/>
</dbReference>
<dbReference type="GO" id="GO:0003723">
    <property type="term" value="F:RNA binding"/>
    <property type="evidence" value="ECO:0007669"/>
    <property type="project" value="UniProtKB-KW"/>
</dbReference>
<feature type="compositionally biased region" description="Polar residues" evidence="2">
    <location>
        <begin position="88"/>
        <end position="100"/>
    </location>
</feature>
<dbReference type="AlphaFoldDB" id="A0A9Q3HX60"/>
<evidence type="ECO:0000313" key="5">
    <source>
        <dbReference type="Proteomes" id="UP000765509"/>
    </source>
</evidence>
<dbReference type="Gene3D" id="3.30.420.10">
    <property type="entry name" value="Ribonuclease H-like superfamily/Ribonuclease H"/>
    <property type="match status" value="1"/>
</dbReference>
<sequence length="608" mass="69596">MWSKPNYNPILQICQLIPNVPELCSRKHFPDGNWRRCRCGYIANEHWTRFFSYSNQLLVKDSQRSKKPVDSTLYLNQSKQLYCPPHLNHSNPKQSKTSPRLSKPHFPNRTPQGTTPSGSTPTRFNQELNLEEKLKVFLDKYMKEYLNYSHSANQAKQNSGEDISTEDTQEDDEGFFVQMDQTNQLQVMSLSEPNTELIHDSGPANSPQTNGISEWFNQALLTKFRCLLAQSNVLINFWDEAVKYSSLLINILPSRSLNWKSPVSTLLDHSSTIEPTRNLNKLIPFGLKAFVSRSMGSKVLLPSKPLLYLDPEDYSDAGHFLDPQNHRFVVSRDYTPTNIKFDYHSPDNVNKPISMLPNRPLTTTSSANPNTFTTIPLRASSPKPTSQHQSCSHILSPPTQELPIVLTKKTEPEEPPTLQKASIAPTSLNTVSQDNILASPRRKKIPTKGNPCSSTVDEDLLLNKEVPFKTALRDPNEAPRWKEVIDKEFNSLTSKNTGTLVPSLGTDKTIRGLWRLVRKRNEFGEVLKYKARWHALNCLRYYCQCWSIVDTKPTSLMWRRPSYMVRWMHQTMSPRLQTIKYWEKKTGFGNSINHCMAPSKHPNNGRPI</sequence>
<dbReference type="PROSITE" id="PS50994">
    <property type="entry name" value="INTEGRASE"/>
    <property type="match status" value="1"/>
</dbReference>
<accession>A0A9Q3HX60</accession>
<dbReference type="GO" id="GO:0005634">
    <property type="term" value="C:nucleus"/>
    <property type="evidence" value="ECO:0007669"/>
    <property type="project" value="UniProtKB-ARBA"/>
</dbReference>
<feature type="region of interest" description="Disordered" evidence="2">
    <location>
        <begin position="83"/>
        <end position="126"/>
    </location>
</feature>
<feature type="compositionally biased region" description="Low complexity" evidence="2">
    <location>
        <begin position="110"/>
        <end position="122"/>
    </location>
</feature>
<keyword evidence="5" id="KW-1185">Reference proteome</keyword>
<dbReference type="OrthoDB" id="4851256at2759"/>
<proteinExistence type="predicted"/>
<feature type="domain" description="Integrase catalytic" evidence="3">
    <location>
        <begin position="103"/>
        <end position="270"/>
    </location>
</feature>
<evidence type="ECO:0000313" key="4">
    <source>
        <dbReference type="EMBL" id="MBW0519447.1"/>
    </source>
</evidence>
<keyword evidence="1" id="KW-0694">RNA-binding</keyword>